<keyword evidence="1" id="KW-0812">Transmembrane</keyword>
<dbReference type="RefSeq" id="WP_166277531.1">
    <property type="nucleotide sequence ID" value="NZ_JAAFGS010000008.1"/>
</dbReference>
<dbReference type="EMBL" id="JAAFGS010000008">
    <property type="protein sequence ID" value="NGZ77330.1"/>
    <property type="molecule type" value="Genomic_DNA"/>
</dbReference>
<comment type="caution">
    <text evidence="2">The sequence shown here is derived from an EMBL/GenBank/DDBJ whole genome shotgun (WGS) entry which is preliminary data.</text>
</comment>
<evidence type="ECO:0008006" key="4">
    <source>
        <dbReference type="Google" id="ProtNLM"/>
    </source>
</evidence>
<dbReference type="Proteomes" id="UP000800303">
    <property type="component" value="Unassembled WGS sequence"/>
</dbReference>
<accession>A0ABX0FA81</accession>
<evidence type="ECO:0000313" key="2">
    <source>
        <dbReference type="EMBL" id="NGZ77330.1"/>
    </source>
</evidence>
<sequence length="131" mass="14276">MMPVELTWMLGAAVLACALTAVLVIRSRRNRRAASNIVDLTAARRRKLKLQEAAGSTAGPETLKFKRKAASPAGAEIRRFVPKAGEGLLQSCSHCRKKSDSVGFFADEYGNLVGICKECRKSAKNRDLMPL</sequence>
<reference evidence="2 3" key="1">
    <citation type="submission" date="2020-01" db="EMBL/GenBank/DDBJ databases">
        <title>Polyphasic characterisation and genomic insights into a novel alkali tolerant bacterium VR-M41.</title>
        <authorList>
            <person name="Vemuluri V.R."/>
        </authorList>
    </citation>
    <scope>NUCLEOTIDE SEQUENCE [LARGE SCALE GENOMIC DNA]</scope>
    <source>
        <strain evidence="2 3">VR-M41</strain>
    </source>
</reference>
<name>A0ABX0FA81_9BACL</name>
<proteinExistence type="predicted"/>
<keyword evidence="3" id="KW-1185">Reference proteome</keyword>
<protein>
    <recommendedName>
        <fullName evidence="4">HNH endonuclease</fullName>
    </recommendedName>
</protein>
<evidence type="ECO:0000313" key="3">
    <source>
        <dbReference type="Proteomes" id="UP000800303"/>
    </source>
</evidence>
<gene>
    <name evidence="2" type="ORF">GYN08_18730</name>
</gene>
<keyword evidence="1" id="KW-0472">Membrane</keyword>
<organism evidence="2 3">
    <name type="scientific">Saccharibacillus alkalitolerans</name>
    <dbReference type="NCBI Taxonomy" id="2705290"/>
    <lineage>
        <taxon>Bacteria</taxon>
        <taxon>Bacillati</taxon>
        <taxon>Bacillota</taxon>
        <taxon>Bacilli</taxon>
        <taxon>Bacillales</taxon>
        <taxon>Paenibacillaceae</taxon>
        <taxon>Saccharibacillus</taxon>
    </lineage>
</organism>
<evidence type="ECO:0000256" key="1">
    <source>
        <dbReference type="SAM" id="Phobius"/>
    </source>
</evidence>
<keyword evidence="1" id="KW-1133">Transmembrane helix</keyword>
<feature type="transmembrane region" description="Helical" evidence="1">
    <location>
        <begin position="6"/>
        <end position="25"/>
    </location>
</feature>